<organism evidence="4 5">
    <name type="scientific">Takifugu flavidus</name>
    <name type="common">sansaifugu</name>
    <dbReference type="NCBI Taxonomy" id="433684"/>
    <lineage>
        <taxon>Eukaryota</taxon>
        <taxon>Metazoa</taxon>
        <taxon>Chordata</taxon>
        <taxon>Craniata</taxon>
        <taxon>Vertebrata</taxon>
        <taxon>Euteleostomi</taxon>
        <taxon>Actinopterygii</taxon>
        <taxon>Neopterygii</taxon>
        <taxon>Teleostei</taxon>
        <taxon>Neoteleostei</taxon>
        <taxon>Acanthomorphata</taxon>
        <taxon>Eupercaria</taxon>
        <taxon>Tetraodontiformes</taxon>
        <taxon>Tetradontoidea</taxon>
        <taxon>Tetraodontidae</taxon>
        <taxon>Takifugu</taxon>
    </lineage>
</organism>
<dbReference type="EMBL" id="RHFK02000007">
    <property type="protein sequence ID" value="TWW73518.1"/>
    <property type="molecule type" value="Genomic_DNA"/>
</dbReference>
<proteinExistence type="predicted"/>
<feature type="compositionally biased region" description="Polar residues" evidence="2">
    <location>
        <begin position="320"/>
        <end position="354"/>
    </location>
</feature>
<dbReference type="InterPro" id="IPR000198">
    <property type="entry name" value="RhoGAP_dom"/>
</dbReference>
<feature type="region of interest" description="Disordered" evidence="2">
    <location>
        <begin position="781"/>
        <end position="857"/>
    </location>
</feature>
<evidence type="ECO:0000313" key="4">
    <source>
        <dbReference type="EMBL" id="TWW73518.1"/>
    </source>
</evidence>
<feature type="compositionally biased region" description="Basic and acidic residues" evidence="2">
    <location>
        <begin position="298"/>
        <end position="312"/>
    </location>
</feature>
<sequence length="857" mass="97003">MRRVRKKGTNKEKVFGCDLLEHLNASSQEVPHVLRSCSEFVETHGVVDGIYRLSGVSSNIQKLRADFESEGTPDLNKDVYLQDIHSVSSLCKAYFRELPNPLLTYQLYDKFADAVAIQLEEERLLKIRHVLKELPSLHYRTLEYLMHHLLRMASYSSETNMHARNLAIVWAPNLLRSKDIEASGFNGTAVFKEVRVQSIVVEFILTHVPQLFPEQGISHQRRTSLPFPSTESNQDEDSIKFRHTQPVLTFGNICPGDAPLPIRPYHAIIEGSEKRKGSLKGRKWMSIFNIGSRFHDPLRRQKHSVKEKDRNALRPARSMDSLSTPSYPNEGSRGTSQHPSNKSPPLMTPSSHSGLDTFAGAIGRSEYAVTYRRGTGAVSAGNQGTSAALDLEGVKSPNHESVQSKSPGDSAKMSRRAAMHITGPTLVTVPLHITTNLAFGVLQRGGGDKIIHYSRDKDGKDKITDKEKGDEVEIKDEEGDKNDKEILMERTEDKVACGGIEIERDGMKEKQHEDCGHKPEMMMADVFREMRPKILSSDFEEASVVTHEMDHDEDSEYMDNLNSTEDDLTLSGYVQDNFEFLDHMDCSVLEHMECTVPYQVHEFSVEPPGHSDDEYEVMEQGQPSHHVDELQRHTESKSPKQLSIDANGRHIKSLSLPYMTSPIHGQEESGSDDDDDDNDVDDYNSEDEENITVARKINSIMEDPRSSNNNNEQPLNPEESTYWCSMYPLSTDGESSVMADTTPQHCRITALNLRQQQQQEQHRDRLDSDIGKEAMMKAVMQQDDICEGEHEKDRDNGGREKEKPKLSGGEREGGKDVSRNSPLSMYFDEAVAIATMRREKEKECEKERQREWGNEMQ</sequence>
<reference evidence="4 5" key="1">
    <citation type="submission" date="2019-04" db="EMBL/GenBank/DDBJ databases">
        <title>Chromosome genome assembly for Takifugu flavidus.</title>
        <authorList>
            <person name="Xiao S."/>
        </authorList>
    </citation>
    <scope>NUCLEOTIDE SEQUENCE [LARGE SCALE GENOMIC DNA]</scope>
    <source>
        <strain evidence="4">HTHZ2018</strain>
        <tissue evidence="4">Muscle</tissue>
    </source>
</reference>
<name>A0A5C6P382_9TELE</name>
<dbReference type="Gene3D" id="1.10.555.10">
    <property type="entry name" value="Rho GTPase activation protein"/>
    <property type="match status" value="1"/>
</dbReference>
<feature type="domain" description="Rho-GAP" evidence="3">
    <location>
        <begin position="17"/>
        <end position="212"/>
    </location>
</feature>
<dbReference type="AlphaFoldDB" id="A0A5C6P382"/>
<dbReference type="SMART" id="SM00324">
    <property type="entry name" value="RhoGAP"/>
    <property type="match status" value="1"/>
</dbReference>
<evidence type="ECO:0000256" key="1">
    <source>
        <dbReference type="ARBA" id="ARBA00022468"/>
    </source>
</evidence>
<keyword evidence="5" id="KW-1185">Reference proteome</keyword>
<dbReference type="Proteomes" id="UP000324091">
    <property type="component" value="Chromosome 15"/>
</dbReference>
<evidence type="ECO:0000313" key="5">
    <source>
        <dbReference type="Proteomes" id="UP000324091"/>
    </source>
</evidence>
<feature type="region of interest" description="Disordered" evidence="2">
    <location>
        <begin position="298"/>
        <end position="358"/>
    </location>
</feature>
<feature type="compositionally biased region" description="Low complexity" evidence="2">
    <location>
        <begin position="706"/>
        <end position="719"/>
    </location>
</feature>
<dbReference type="PANTHER" id="PTHR15729:SF12">
    <property type="entry name" value="RHO GTPASE-ACTIVATING PROTEIN 30"/>
    <property type="match status" value="1"/>
</dbReference>
<keyword evidence="1" id="KW-0343">GTPase activation</keyword>
<accession>A0A5C6P382</accession>
<protein>
    <submittedName>
        <fullName evidence="4">Rho GTPase-activating protein 30</fullName>
    </submittedName>
</protein>
<feature type="region of interest" description="Disordered" evidence="2">
    <location>
        <begin position="605"/>
        <end position="646"/>
    </location>
</feature>
<comment type="caution">
    <text evidence="4">The sequence shown here is derived from an EMBL/GenBank/DDBJ whole genome shotgun (WGS) entry which is preliminary data.</text>
</comment>
<feature type="compositionally biased region" description="Basic and acidic residues" evidence="2">
    <location>
        <begin position="625"/>
        <end position="638"/>
    </location>
</feature>
<dbReference type="InterPro" id="IPR008936">
    <property type="entry name" value="Rho_GTPase_activation_prot"/>
</dbReference>
<feature type="region of interest" description="Disordered" evidence="2">
    <location>
        <begin position="393"/>
        <end position="414"/>
    </location>
</feature>
<dbReference type="FunFam" id="1.10.555.10:FF:000002">
    <property type="entry name" value="rho GTPase-activating protein 32 isoform X1"/>
    <property type="match status" value="1"/>
</dbReference>
<feature type="compositionally biased region" description="Acidic residues" evidence="2">
    <location>
        <begin position="669"/>
        <end position="690"/>
    </location>
</feature>
<dbReference type="SUPFAM" id="SSF48350">
    <property type="entry name" value="GTPase activation domain, GAP"/>
    <property type="match status" value="1"/>
</dbReference>
<dbReference type="PANTHER" id="PTHR15729">
    <property type="entry name" value="CDC42 GTPASE-ACTIVATING PROTEIN"/>
    <property type="match status" value="1"/>
</dbReference>
<evidence type="ECO:0000256" key="2">
    <source>
        <dbReference type="SAM" id="MobiDB-lite"/>
    </source>
</evidence>
<gene>
    <name evidence="4" type="ORF">D4764_15G0009120</name>
</gene>
<dbReference type="GO" id="GO:0005096">
    <property type="term" value="F:GTPase activator activity"/>
    <property type="evidence" value="ECO:0007669"/>
    <property type="project" value="UniProtKB-KW"/>
</dbReference>
<feature type="compositionally biased region" description="Basic and acidic residues" evidence="2">
    <location>
        <begin position="836"/>
        <end position="857"/>
    </location>
</feature>
<evidence type="ECO:0000259" key="3">
    <source>
        <dbReference type="PROSITE" id="PS50238"/>
    </source>
</evidence>
<dbReference type="CDD" id="cd04384">
    <property type="entry name" value="RhoGAP_CdGAP"/>
    <property type="match status" value="1"/>
</dbReference>
<dbReference type="GO" id="GO:0007264">
    <property type="term" value="P:small GTPase-mediated signal transduction"/>
    <property type="evidence" value="ECO:0007669"/>
    <property type="project" value="TreeGrafter"/>
</dbReference>
<dbReference type="InterPro" id="IPR051576">
    <property type="entry name" value="PX-Rho_GAP"/>
</dbReference>
<dbReference type="Pfam" id="PF00620">
    <property type="entry name" value="RhoGAP"/>
    <property type="match status" value="1"/>
</dbReference>
<feature type="region of interest" description="Disordered" evidence="2">
    <location>
        <begin position="660"/>
        <end position="719"/>
    </location>
</feature>
<feature type="compositionally biased region" description="Basic and acidic residues" evidence="2">
    <location>
        <begin position="787"/>
        <end position="818"/>
    </location>
</feature>
<dbReference type="PROSITE" id="PS50238">
    <property type="entry name" value="RHOGAP"/>
    <property type="match status" value="1"/>
</dbReference>